<organism evidence="1 2">
    <name type="scientific">Kibdelosporangium aridum</name>
    <dbReference type="NCBI Taxonomy" id="2030"/>
    <lineage>
        <taxon>Bacteria</taxon>
        <taxon>Bacillati</taxon>
        <taxon>Actinomycetota</taxon>
        <taxon>Actinomycetes</taxon>
        <taxon>Pseudonocardiales</taxon>
        <taxon>Pseudonocardiaceae</taxon>
        <taxon>Kibdelosporangium</taxon>
    </lineage>
</organism>
<gene>
    <name evidence="1" type="ORF">SAMN05661093_00654</name>
</gene>
<sequence length="114" mass="12173">MKVLISTVPTLGHIYPLLPLARAFRARGNPVAFGPASVGSLLSAEDVEVLTARVEYSVVLEERQRRTGVIPYTPTTSPCAPAFRDSAVKIAAEIASMPSPDAVAADISEARIRR</sequence>
<evidence type="ECO:0000313" key="2">
    <source>
        <dbReference type="Proteomes" id="UP000192674"/>
    </source>
</evidence>
<accession>A0A1W2ABX3</accession>
<dbReference type="Proteomes" id="UP000192674">
    <property type="component" value="Unassembled WGS sequence"/>
</dbReference>
<dbReference type="Gene3D" id="3.40.50.2000">
    <property type="entry name" value="Glycogen Phosphorylase B"/>
    <property type="match status" value="1"/>
</dbReference>
<keyword evidence="2" id="KW-1185">Reference proteome</keyword>
<dbReference type="OrthoDB" id="5488434at2"/>
<reference evidence="1 2" key="1">
    <citation type="submission" date="2017-04" db="EMBL/GenBank/DDBJ databases">
        <authorList>
            <person name="Afonso C.L."/>
            <person name="Miller P.J."/>
            <person name="Scott M.A."/>
            <person name="Spackman E."/>
            <person name="Goraichik I."/>
            <person name="Dimitrov K.M."/>
            <person name="Suarez D.L."/>
            <person name="Swayne D.E."/>
        </authorList>
    </citation>
    <scope>NUCLEOTIDE SEQUENCE [LARGE SCALE GENOMIC DNA]</scope>
    <source>
        <strain evidence="1 2">DSM 43828</strain>
    </source>
</reference>
<dbReference type="AlphaFoldDB" id="A0A1W2ABX3"/>
<evidence type="ECO:0000313" key="1">
    <source>
        <dbReference type="EMBL" id="SMC57941.1"/>
    </source>
</evidence>
<dbReference type="EMBL" id="FWXV01000001">
    <property type="protein sequence ID" value="SMC57941.1"/>
    <property type="molecule type" value="Genomic_DNA"/>
</dbReference>
<proteinExistence type="predicted"/>
<dbReference type="SUPFAM" id="SSF53756">
    <property type="entry name" value="UDP-Glycosyltransferase/glycogen phosphorylase"/>
    <property type="match status" value="1"/>
</dbReference>
<name>A0A1W2ABX3_KIBAR</name>
<dbReference type="RefSeq" id="WP_084424489.1">
    <property type="nucleotide sequence ID" value="NZ_FWXV01000001.1"/>
</dbReference>
<protein>
    <submittedName>
        <fullName evidence="1">Uncharacterized protein</fullName>
    </submittedName>
</protein>